<dbReference type="InterPro" id="IPR012837">
    <property type="entry name" value="NrdG"/>
</dbReference>
<dbReference type="Proteomes" id="UP000095447">
    <property type="component" value="Unassembled WGS sequence"/>
</dbReference>
<dbReference type="NCBIfam" id="TIGR02491">
    <property type="entry name" value="NrdG"/>
    <property type="match status" value="1"/>
</dbReference>
<name>A0A173ZXV1_9FIRM</name>
<evidence type="ECO:0000256" key="1">
    <source>
        <dbReference type="ARBA" id="ARBA00001966"/>
    </source>
</evidence>
<dbReference type="PANTHER" id="PTHR30352:SF2">
    <property type="entry name" value="ANAEROBIC RIBONUCLEOSIDE-TRIPHOSPHATE REDUCTASE-ACTIVATING PROTEIN"/>
    <property type="match status" value="1"/>
</dbReference>
<keyword evidence="7" id="KW-0560">Oxidoreductase</keyword>
<dbReference type="GO" id="GO:0046872">
    <property type="term" value="F:metal ion binding"/>
    <property type="evidence" value="ECO:0007669"/>
    <property type="project" value="UniProtKB-KW"/>
</dbReference>
<keyword evidence="6" id="KW-0411">Iron-sulfur</keyword>
<dbReference type="Pfam" id="PF13353">
    <property type="entry name" value="Fer4_12"/>
    <property type="match status" value="1"/>
</dbReference>
<evidence type="ECO:0000256" key="2">
    <source>
        <dbReference type="ARBA" id="ARBA00022485"/>
    </source>
</evidence>
<dbReference type="PROSITE" id="PS51257">
    <property type="entry name" value="PROKAR_LIPOPROTEIN"/>
    <property type="match status" value="1"/>
</dbReference>
<organism evidence="8 9">
    <name type="scientific">Blautia obeum</name>
    <dbReference type="NCBI Taxonomy" id="40520"/>
    <lineage>
        <taxon>Bacteria</taxon>
        <taxon>Bacillati</taxon>
        <taxon>Bacillota</taxon>
        <taxon>Clostridia</taxon>
        <taxon>Lachnospirales</taxon>
        <taxon>Lachnospiraceae</taxon>
        <taxon>Blautia</taxon>
    </lineage>
</organism>
<keyword evidence="4" id="KW-0479">Metal-binding</keyword>
<dbReference type="RefSeq" id="WP_055053109.1">
    <property type="nucleotide sequence ID" value="NZ_CYZA01000006.1"/>
</dbReference>
<dbReference type="GO" id="GO:0051539">
    <property type="term" value="F:4 iron, 4 sulfur cluster binding"/>
    <property type="evidence" value="ECO:0007669"/>
    <property type="project" value="UniProtKB-KW"/>
</dbReference>
<comment type="similarity">
    <text evidence="7">Belongs to the organic radical-activating enzymes family.</text>
</comment>
<dbReference type="SFLD" id="SFLDG01066">
    <property type="entry name" value="organic_radical-activating_enz"/>
    <property type="match status" value="1"/>
</dbReference>
<dbReference type="InterPro" id="IPR058240">
    <property type="entry name" value="rSAM_sf"/>
</dbReference>
<dbReference type="Gene3D" id="3.20.20.70">
    <property type="entry name" value="Aldolase class I"/>
    <property type="match status" value="1"/>
</dbReference>
<dbReference type="GO" id="GO:0004748">
    <property type="term" value="F:ribonucleoside-diphosphate reductase activity, thioredoxin disulfide as acceptor"/>
    <property type="evidence" value="ECO:0007669"/>
    <property type="project" value="TreeGrafter"/>
</dbReference>
<dbReference type="SFLD" id="SFLDS00029">
    <property type="entry name" value="Radical_SAM"/>
    <property type="match status" value="1"/>
</dbReference>
<gene>
    <name evidence="8" type="ORF">ERS852395_01350</name>
</gene>
<evidence type="ECO:0000256" key="4">
    <source>
        <dbReference type="ARBA" id="ARBA00022723"/>
    </source>
</evidence>
<keyword evidence="3" id="KW-0949">S-adenosyl-L-methionine</keyword>
<dbReference type="SFLD" id="SFLDF00299">
    <property type="entry name" value="anaerobic_ribonucleoside-triph"/>
    <property type="match status" value="1"/>
</dbReference>
<evidence type="ECO:0000256" key="3">
    <source>
        <dbReference type="ARBA" id="ARBA00022691"/>
    </source>
</evidence>
<reference evidence="8 9" key="1">
    <citation type="submission" date="2015-09" db="EMBL/GenBank/DDBJ databases">
        <authorList>
            <consortium name="Pathogen Informatics"/>
        </authorList>
    </citation>
    <scope>NUCLEOTIDE SEQUENCE [LARGE SCALE GENOMIC DNA]</scope>
    <source>
        <strain evidence="8 9">2789STDY5608838</strain>
    </source>
</reference>
<evidence type="ECO:0000256" key="7">
    <source>
        <dbReference type="PIRNR" id="PIRNR000368"/>
    </source>
</evidence>
<evidence type="ECO:0000256" key="6">
    <source>
        <dbReference type="ARBA" id="ARBA00023014"/>
    </source>
</evidence>
<comment type="function">
    <text evidence="7">Activation of anaerobic ribonucleoside-triphosphate reductase under anaerobic conditions by generation of an organic free radical, using S-adenosylmethionine and reduced flavodoxin as cosubstrates to produce 5'-deoxy-adenosine.</text>
</comment>
<keyword evidence="2" id="KW-0004">4Fe-4S</keyword>
<dbReference type="PIRSF" id="PIRSF000368">
    <property type="entry name" value="NrdG"/>
    <property type="match status" value="1"/>
</dbReference>
<dbReference type="SFLD" id="SFLDG01063">
    <property type="entry name" value="activating_enzymes__group_1"/>
    <property type="match status" value="1"/>
</dbReference>
<keyword evidence="5" id="KW-0408">Iron</keyword>
<dbReference type="AlphaFoldDB" id="A0A173ZXV1"/>
<dbReference type="SUPFAM" id="SSF102114">
    <property type="entry name" value="Radical SAM enzymes"/>
    <property type="match status" value="1"/>
</dbReference>
<dbReference type="InterPro" id="IPR007197">
    <property type="entry name" value="rSAM"/>
</dbReference>
<dbReference type="EMBL" id="CYZA01000006">
    <property type="protein sequence ID" value="CUN80008.1"/>
    <property type="molecule type" value="Genomic_DNA"/>
</dbReference>
<dbReference type="PANTHER" id="PTHR30352">
    <property type="entry name" value="PYRUVATE FORMATE-LYASE-ACTIVATING ENZYME"/>
    <property type="match status" value="1"/>
</dbReference>
<evidence type="ECO:0000313" key="9">
    <source>
        <dbReference type="Proteomes" id="UP000095447"/>
    </source>
</evidence>
<accession>A0A173ZXV1</accession>
<dbReference type="InterPro" id="IPR013785">
    <property type="entry name" value="Aldolase_TIM"/>
</dbReference>
<evidence type="ECO:0000313" key="8">
    <source>
        <dbReference type="EMBL" id="CUN80008.1"/>
    </source>
</evidence>
<dbReference type="GO" id="GO:0043365">
    <property type="term" value="F:[formate-C-acetyltransferase]-activating enzyme activity"/>
    <property type="evidence" value="ECO:0007669"/>
    <property type="project" value="InterPro"/>
</dbReference>
<protein>
    <recommendedName>
        <fullName evidence="7">Anaerobic ribonucleoside-triphosphate reductase-activating protein</fullName>
        <ecNumber evidence="7">1.97.1.-</ecNumber>
    </recommendedName>
</protein>
<proteinExistence type="inferred from homology"/>
<dbReference type="EC" id="1.97.1.-" evidence="7"/>
<comment type="cofactor">
    <cofactor evidence="1">
        <name>[4Fe-4S] cluster</name>
        <dbReference type="ChEBI" id="CHEBI:49883"/>
    </cofactor>
</comment>
<dbReference type="InterPro" id="IPR034457">
    <property type="entry name" value="Organic_radical-activating"/>
</dbReference>
<dbReference type="CDD" id="cd01335">
    <property type="entry name" value="Radical_SAM"/>
    <property type="match status" value="1"/>
</dbReference>
<sequence length="165" mass="18898">MRYAQIRSMDISNGEGIGVSLFVQGCHFHCKNCFNSETWDFTGGKPWTDSTEEKFLQLIDRPYIKRISILGGEPLADENVETIYTLINKIKTMYPTKKVWLYTGYRWTELEGLKLFTAGLCDVVVDGPYIDELRDPGLLWKGSSNQRVIKKVIAEAGCYEGNRER</sequence>
<evidence type="ECO:0000256" key="5">
    <source>
        <dbReference type="ARBA" id="ARBA00023004"/>
    </source>
</evidence>